<dbReference type="AlphaFoldDB" id="A0AAN6WA43"/>
<proteinExistence type="inferred from homology"/>
<dbReference type="SUPFAM" id="SSF53335">
    <property type="entry name" value="S-adenosyl-L-methionine-dependent methyltransferases"/>
    <property type="match status" value="1"/>
</dbReference>
<dbReference type="GO" id="GO:0008168">
    <property type="term" value="F:methyltransferase activity"/>
    <property type="evidence" value="ECO:0007669"/>
    <property type="project" value="UniProtKB-KW"/>
</dbReference>
<dbReference type="PANTHER" id="PTHR43591:SF31">
    <property type="entry name" value="LAEA-LIKE, PUTATIVE (AFU_ORTHOLOGUE AFUA_8G01930)-RELATED"/>
    <property type="match status" value="1"/>
</dbReference>
<dbReference type="GO" id="GO:0032259">
    <property type="term" value="P:methylation"/>
    <property type="evidence" value="ECO:0007669"/>
    <property type="project" value="UniProtKB-KW"/>
</dbReference>
<keyword evidence="3" id="KW-0489">Methyltransferase</keyword>
<evidence type="ECO:0000256" key="2">
    <source>
        <dbReference type="SAM" id="MobiDB-lite"/>
    </source>
</evidence>
<protein>
    <submittedName>
        <fullName evidence="3">S-adenosyl-L-methionine-dependent methyltransferase</fullName>
    </submittedName>
</protein>
<gene>
    <name evidence="3" type="ORF">QBC36DRAFT_325711</name>
</gene>
<dbReference type="Pfam" id="PF13489">
    <property type="entry name" value="Methyltransf_23"/>
    <property type="match status" value="1"/>
</dbReference>
<evidence type="ECO:0000256" key="1">
    <source>
        <dbReference type="ARBA" id="ARBA00038158"/>
    </source>
</evidence>
<reference evidence="3" key="2">
    <citation type="submission" date="2023-05" db="EMBL/GenBank/DDBJ databases">
        <authorList>
            <consortium name="Lawrence Berkeley National Laboratory"/>
            <person name="Steindorff A."/>
            <person name="Hensen N."/>
            <person name="Bonometti L."/>
            <person name="Westerberg I."/>
            <person name="Brannstrom I.O."/>
            <person name="Guillou S."/>
            <person name="Cros-Aarteil S."/>
            <person name="Calhoun S."/>
            <person name="Haridas S."/>
            <person name="Kuo A."/>
            <person name="Mondo S."/>
            <person name="Pangilinan J."/>
            <person name="Riley R."/>
            <person name="Labutti K."/>
            <person name="Andreopoulos B."/>
            <person name="Lipzen A."/>
            <person name="Chen C."/>
            <person name="Yanf M."/>
            <person name="Daum C."/>
            <person name="Ng V."/>
            <person name="Clum A."/>
            <person name="Ohm R."/>
            <person name="Martin F."/>
            <person name="Silar P."/>
            <person name="Natvig D."/>
            <person name="Lalanne C."/>
            <person name="Gautier V."/>
            <person name="Ament-Velasquez S.L."/>
            <person name="Kruys A."/>
            <person name="Hutchinson M.I."/>
            <person name="Powell A.J."/>
            <person name="Barry K."/>
            <person name="Miller A.N."/>
            <person name="Grigoriev I.V."/>
            <person name="Debuchy R."/>
            <person name="Gladieux P."/>
            <person name="Thoren M.H."/>
            <person name="Johannesson H."/>
        </authorList>
    </citation>
    <scope>NUCLEOTIDE SEQUENCE</scope>
    <source>
        <strain evidence="3">CBS 892.96</strain>
    </source>
</reference>
<dbReference type="CDD" id="cd02440">
    <property type="entry name" value="AdoMet_MTases"/>
    <property type="match status" value="1"/>
</dbReference>
<comment type="caution">
    <text evidence="3">The sequence shown here is derived from an EMBL/GenBank/DDBJ whole genome shotgun (WGS) entry which is preliminary data.</text>
</comment>
<dbReference type="InterPro" id="IPR029063">
    <property type="entry name" value="SAM-dependent_MTases_sf"/>
</dbReference>
<organism evidence="3 4">
    <name type="scientific">Triangularia setosa</name>
    <dbReference type="NCBI Taxonomy" id="2587417"/>
    <lineage>
        <taxon>Eukaryota</taxon>
        <taxon>Fungi</taxon>
        <taxon>Dikarya</taxon>
        <taxon>Ascomycota</taxon>
        <taxon>Pezizomycotina</taxon>
        <taxon>Sordariomycetes</taxon>
        <taxon>Sordariomycetidae</taxon>
        <taxon>Sordariales</taxon>
        <taxon>Podosporaceae</taxon>
        <taxon>Triangularia</taxon>
    </lineage>
</organism>
<feature type="compositionally biased region" description="Basic and acidic residues" evidence="2">
    <location>
        <begin position="19"/>
        <end position="29"/>
    </location>
</feature>
<feature type="region of interest" description="Disordered" evidence="2">
    <location>
        <begin position="1"/>
        <end position="82"/>
    </location>
</feature>
<keyword evidence="4" id="KW-1185">Reference proteome</keyword>
<dbReference type="Gene3D" id="3.40.50.150">
    <property type="entry name" value="Vaccinia Virus protein VP39"/>
    <property type="match status" value="1"/>
</dbReference>
<evidence type="ECO:0000313" key="4">
    <source>
        <dbReference type="Proteomes" id="UP001302321"/>
    </source>
</evidence>
<dbReference type="PANTHER" id="PTHR43591">
    <property type="entry name" value="METHYLTRANSFERASE"/>
    <property type="match status" value="1"/>
</dbReference>
<dbReference type="EMBL" id="MU866148">
    <property type="protein sequence ID" value="KAK4178065.1"/>
    <property type="molecule type" value="Genomic_DNA"/>
</dbReference>
<keyword evidence="3" id="KW-0808">Transferase</keyword>
<name>A0AAN6WA43_9PEZI</name>
<dbReference type="Proteomes" id="UP001302321">
    <property type="component" value="Unassembled WGS sequence"/>
</dbReference>
<sequence>MPSTDHAENASSPGSGTPPRHEQRQDKGKSLGTETTETNDQDDYYEPGIAPSINESLSAPTATDTDNDSIEPDRWTDDEGYAESTSTRYLSSIASDIRRGVEDNGRLYAAYGMHKTWLPIDDEELDRNDLQHYKFTLLLGSRLFICPVPSDPQKILDLGTGSGIWAMEVADMFPSAEVIGVDLAPTQPNLIPPNLNFEIDDIENDWLWGENKFDFIHARELIMAIRDWPRLFGQAKRALKPGAYIQLGASVPQFSSDDGTLPQDSAYLETAQIYFDMSAKVGVSGMEPLNWTKYLQEEGYEDIVQKMYKIPTNPWPKDERLKKIGALELTHYRDGIMNVFARGYKDILGGDETYFQVLMARARQEIVDRNMHSWVPYYVVYAKKPGTLS</sequence>
<accession>A0AAN6WA43</accession>
<feature type="compositionally biased region" description="Polar residues" evidence="2">
    <location>
        <begin position="53"/>
        <end position="64"/>
    </location>
</feature>
<comment type="similarity">
    <text evidence="1">Belongs to the methyltransferase superfamily. LaeA methyltransferase family.</text>
</comment>
<reference evidence="3" key="1">
    <citation type="journal article" date="2023" name="Mol. Phylogenet. Evol.">
        <title>Genome-scale phylogeny and comparative genomics of the fungal order Sordariales.</title>
        <authorList>
            <person name="Hensen N."/>
            <person name="Bonometti L."/>
            <person name="Westerberg I."/>
            <person name="Brannstrom I.O."/>
            <person name="Guillou S."/>
            <person name="Cros-Aarteil S."/>
            <person name="Calhoun S."/>
            <person name="Haridas S."/>
            <person name="Kuo A."/>
            <person name="Mondo S."/>
            <person name="Pangilinan J."/>
            <person name="Riley R."/>
            <person name="LaButti K."/>
            <person name="Andreopoulos B."/>
            <person name="Lipzen A."/>
            <person name="Chen C."/>
            <person name="Yan M."/>
            <person name="Daum C."/>
            <person name="Ng V."/>
            <person name="Clum A."/>
            <person name="Steindorff A."/>
            <person name="Ohm R.A."/>
            <person name="Martin F."/>
            <person name="Silar P."/>
            <person name="Natvig D.O."/>
            <person name="Lalanne C."/>
            <person name="Gautier V."/>
            <person name="Ament-Velasquez S.L."/>
            <person name="Kruys A."/>
            <person name="Hutchinson M.I."/>
            <person name="Powell A.J."/>
            <person name="Barry K."/>
            <person name="Miller A.N."/>
            <person name="Grigoriev I.V."/>
            <person name="Debuchy R."/>
            <person name="Gladieux P."/>
            <person name="Hiltunen Thoren M."/>
            <person name="Johannesson H."/>
        </authorList>
    </citation>
    <scope>NUCLEOTIDE SEQUENCE</scope>
    <source>
        <strain evidence="3">CBS 892.96</strain>
    </source>
</reference>
<evidence type="ECO:0000313" key="3">
    <source>
        <dbReference type="EMBL" id="KAK4178065.1"/>
    </source>
</evidence>